<feature type="transmembrane region" description="Helical" evidence="6">
    <location>
        <begin position="14"/>
        <end position="36"/>
    </location>
</feature>
<evidence type="ECO:0000313" key="8">
    <source>
        <dbReference type="Proteomes" id="UP000241769"/>
    </source>
</evidence>
<feature type="transmembrane region" description="Helical" evidence="6">
    <location>
        <begin position="168"/>
        <end position="188"/>
    </location>
</feature>
<evidence type="ECO:0000256" key="2">
    <source>
        <dbReference type="ARBA" id="ARBA00022692"/>
    </source>
</evidence>
<reference evidence="7 8" key="1">
    <citation type="journal article" date="2018" name="Genome Biol. Evol.">
        <title>Multiple Roots of Fruiting Body Formation in Amoebozoa.</title>
        <authorList>
            <person name="Hillmann F."/>
            <person name="Forbes G."/>
            <person name="Novohradska S."/>
            <person name="Ferling I."/>
            <person name="Riege K."/>
            <person name="Groth M."/>
            <person name="Westermann M."/>
            <person name="Marz M."/>
            <person name="Spaller T."/>
            <person name="Winckler T."/>
            <person name="Schaap P."/>
            <person name="Glockner G."/>
        </authorList>
    </citation>
    <scope>NUCLEOTIDE SEQUENCE [LARGE SCALE GENOMIC DNA]</scope>
    <source>
        <strain evidence="7 8">Jena</strain>
    </source>
</reference>
<keyword evidence="3 6" id="KW-1133">Transmembrane helix</keyword>
<dbReference type="GO" id="GO:0016020">
    <property type="term" value="C:membrane"/>
    <property type="evidence" value="ECO:0007669"/>
    <property type="project" value="UniProtKB-SubCell"/>
</dbReference>
<proteinExistence type="predicted"/>
<keyword evidence="2 6" id="KW-0812">Transmembrane</keyword>
<dbReference type="Gene3D" id="1.20.1280.290">
    <property type="match status" value="1"/>
</dbReference>
<comment type="caution">
    <text evidence="7">The sequence shown here is derived from an EMBL/GenBank/DDBJ whole genome shotgun (WGS) entry which is preliminary data.</text>
</comment>
<evidence type="ECO:0000256" key="6">
    <source>
        <dbReference type="SAM" id="Phobius"/>
    </source>
</evidence>
<dbReference type="Proteomes" id="UP000241769">
    <property type="component" value="Unassembled WGS sequence"/>
</dbReference>
<feature type="transmembrane region" description="Helical" evidence="6">
    <location>
        <begin position="230"/>
        <end position="255"/>
    </location>
</feature>
<feature type="region of interest" description="Disordered" evidence="5">
    <location>
        <begin position="825"/>
        <end position="867"/>
    </location>
</feature>
<sequence>MQDHDCSVEHRNWFYYYIQSALILGTLLAALPQQILLYRKRSSEGVSVVTVCLSAVGACCSVITLNVDGWYIYQCCDSSWLSSQCVTELLPVLQMLANCLTYTLVLSFYIGPSSVALPSVEGEWTMASDALVKEKKRMWQIYAFWVIFFVMLLPGLALLFVLRNMSELNSFVIFISTIATICVLMTWLPQIYKTYRAKDSLSLSITSLCVTTPGVFIVTFSLKFLHHASWYVWIPHFVSAVQHLIVLVMCLYYKIEKHEDMDDKRNEEQDLKSWLQKYASFSDRLLDNILNVLTEQEILEPEDVVLLDEPRMITLGMKMGPRLRLLNAIQKYKEQMSIQTPANPPIIDNDTVWSNAVKLYPKPEDVGQVICYFMHQSDFAVPRLYLDLSPHLKVNQSKIFEREPIIDTLKDIIQADTSDARSNSIFVIQSCPGGGKTTLLNLIIDRFSSDGIVISFTFGGETPTMREEDQNINDFSIRLLGSAFFDDREQGCRAMESMRGHRVHQLLLEGSNFSHLLRELYPGKNVLLLIDDIDRSIFSETYVDFLGTVTEASGGKLRVIMTTTDVTPFLKPRSPRGDIHWITMRPIRDLTSLYDHYAVTGEDTAVRVLAQQCNGHPGLLRQLFDVHGERGRGEPLWSTAALRDRLFEVLRRDAGIYSILLFPADAGRFYHGDPYGSIFSFLAQWLASGILINSGFTYKTMELVPTTSPLILQLHARQFDPNIQNIFDEMFSEQKDDQYHLQWEELRRCLEGLQDAGQSTLSDLQRRQLEDIGATCRSVLWQKNPQNFTQLKQLFTTSLQTLRQCYGPTLSYRLDFISYVTPTNKRERAATERREKAPTERKEGAPSERRQRAPTEKREGGPTKKRKVEWVPCTWCNKLFHPHDKHIAMSGCKMRPKA</sequence>
<evidence type="ECO:0000256" key="3">
    <source>
        <dbReference type="ARBA" id="ARBA00022989"/>
    </source>
</evidence>
<dbReference type="Gene3D" id="1.10.150.50">
    <property type="entry name" value="Transcription Factor, Ets-1"/>
    <property type="match status" value="1"/>
</dbReference>
<dbReference type="OrthoDB" id="19344at2759"/>
<keyword evidence="8" id="KW-1185">Reference proteome</keyword>
<organism evidence="7 8">
    <name type="scientific">Planoprotostelium fungivorum</name>
    <dbReference type="NCBI Taxonomy" id="1890364"/>
    <lineage>
        <taxon>Eukaryota</taxon>
        <taxon>Amoebozoa</taxon>
        <taxon>Evosea</taxon>
        <taxon>Variosea</taxon>
        <taxon>Cavosteliida</taxon>
        <taxon>Cavosteliaceae</taxon>
        <taxon>Planoprotostelium</taxon>
    </lineage>
</organism>
<accession>A0A2P6NL57</accession>
<dbReference type="InterPro" id="IPR006603">
    <property type="entry name" value="PQ-loop_rpt"/>
</dbReference>
<evidence type="ECO:0000313" key="7">
    <source>
        <dbReference type="EMBL" id="PRP84679.1"/>
    </source>
</evidence>
<comment type="subcellular location">
    <subcellularLocation>
        <location evidence="1">Membrane</location>
        <topology evidence="1">Multi-pass membrane protein</topology>
    </subcellularLocation>
</comment>
<dbReference type="EMBL" id="MDYQ01000058">
    <property type="protein sequence ID" value="PRP84679.1"/>
    <property type="molecule type" value="Genomic_DNA"/>
</dbReference>
<dbReference type="InParanoid" id="A0A2P6NL57"/>
<evidence type="ECO:0000256" key="4">
    <source>
        <dbReference type="ARBA" id="ARBA00023136"/>
    </source>
</evidence>
<feature type="transmembrane region" description="Helical" evidence="6">
    <location>
        <begin position="92"/>
        <end position="110"/>
    </location>
</feature>
<protein>
    <recommendedName>
        <fullName evidence="9">AAA+ ATPase domain-containing protein</fullName>
    </recommendedName>
</protein>
<feature type="transmembrane region" description="Helical" evidence="6">
    <location>
        <begin position="48"/>
        <end position="72"/>
    </location>
</feature>
<evidence type="ECO:0000256" key="1">
    <source>
        <dbReference type="ARBA" id="ARBA00004141"/>
    </source>
</evidence>
<dbReference type="Gene3D" id="3.40.50.300">
    <property type="entry name" value="P-loop containing nucleotide triphosphate hydrolases"/>
    <property type="match status" value="1"/>
</dbReference>
<feature type="transmembrane region" description="Helical" evidence="6">
    <location>
        <begin position="200"/>
        <end position="224"/>
    </location>
</feature>
<dbReference type="Pfam" id="PF04193">
    <property type="entry name" value="PQ-loop"/>
    <property type="match status" value="2"/>
</dbReference>
<keyword evidence="4 6" id="KW-0472">Membrane</keyword>
<dbReference type="AlphaFoldDB" id="A0A2P6NL57"/>
<gene>
    <name evidence="7" type="ORF">PROFUN_07929</name>
</gene>
<feature type="transmembrane region" description="Helical" evidence="6">
    <location>
        <begin position="141"/>
        <end position="162"/>
    </location>
</feature>
<dbReference type="SMART" id="SM00679">
    <property type="entry name" value="CTNS"/>
    <property type="match status" value="2"/>
</dbReference>
<name>A0A2P6NL57_9EUKA</name>
<dbReference type="InterPro" id="IPR013761">
    <property type="entry name" value="SAM/pointed_sf"/>
</dbReference>
<evidence type="ECO:0008006" key="9">
    <source>
        <dbReference type="Google" id="ProtNLM"/>
    </source>
</evidence>
<evidence type="ECO:0000256" key="5">
    <source>
        <dbReference type="SAM" id="MobiDB-lite"/>
    </source>
</evidence>
<feature type="compositionally biased region" description="Basic and acidic residues" evidence="5">
    <location>
        <begin position="825"/>
        <end position="862"/>
    </location>
</feature>
<dbReference type="InterPro" id="IPR027417">
    <property type="entry name" value="P-loop_NTPase"/>
</dbReference>
<dbReference type="SUPFAM" id="SSF52540">
    <property type="entry name" value="P-loop containing nucleoside triphosphate hydrolases"/>
    <property type="match status" value="1"/>
</dbReference>